<name>A0A9X3YPP6_9GAMM</name>
<dbReference type="Proteomes" id="UP001139971">
    <property type="component" value="Unassembled WGS sequence"/>
</dbReference>
<dbReference type="EMBL" id="JAOVZO020000020">
    <property type="protein sequence ID" value="MDC8015185.1"/>
    <property type="molecule type" value="Genomic_DNA"/>
</dbReference>
<reference evidence="1" key="1">
    <citation type="submission" date="2023-02" db="EMBL/GenBank/DDBJ databases">
        <title>Tahibacter soli sp. nov. isolated from soil.</title>
        <authorList>
            <person name="Baek J.H."/>
            <person name="Lee J.K."/>
            <person name="Choi D.G."/>
            <person name="Jeon C.O."/>
        </authorList>
    </citation>
    <scope>NUCLEOTIDE SEQUENCE</scope>
    <source>
        <strain evidence="1">BL</strain>
    </source>
</reference>
<evidence type="ECO:0000313" key="1">
    <source>
        <dbReference type="EMBL" id="MDC8015185.1"/>
    </source>
</evidence>
<dbReference type="AlphaFoldDB" id="A0A9X3YPP6"/>
<keyword evidence="2" id="KW-1185">Reference proteome</keyword>
<organism evidence="1 2">
    <name type="scientific">Tahibacter soli</name>
    <dbReference type="NCBI Taxonomy" id="2983605"/>
    <lineage>
        <taxon>Bacteria</taxon>
        <taxon>Pseudomonadati</taxon>
        <taxon>Pseudomonadota</taxon>
        <taxon>Gammaproteobacteria</taxon>
        <taxon>Lysobacterales</taxon>
        <taxon>Rhodanobacteraceae</taxon>
        <taxon>Tahibacter</taxon>
    </lineage>
</organism>
<sequence length="178" mass="19633">MDDATYRAMLARVSAEHGPALRSSGEMNARQRRAVLDELRRLGAGRKHAGKPHNFDAPQMPDGIAKVEALLADMKLAWAYADAITLRMHGIAKLAWVRDEKQLATIIAALHAEKEKRDLNAAINASLRAVDWAPERIVELLSPLRPNWRRHRPSLRLVAEYLAAQVVAHGGAGAQQCA</sequence>
<dbReference type="Pfam" id="PF06252">
    <property type="entry name" value="GemA"/>
    <property type="match status" value="1"/>
</dbReference>
<protein>
    <submittedName>
        <fullName evidence="1">Regulatory protein GemA</fullName>
    </submittedName>
</protein>
<comment type="caution">
    <text evidence="1">The sequence shown here is derived from an EMBL/GenBank/DDBJ whole genome shotgun (WGS) entry which is preliminary data.</text>
</comment>
<evidence type="ECO:0000313" key="2">
    <source>
        <dbReference type="Proteomes" id="UP001139971"/>
    </source>
</evidence>
<accession>A0A9X3YPP6</accession>
<proteinExistence type="predicted"/>
<dbReference type="InterPro" id="IPR009363">
    <property type="entry name" value="Phage_Mu_Gp16"/>
</dbReference>
<gene>
    <name evidence="1" type="ORF">OD750_021795</name>
</gene>
<dbReference type="RefSeq" id="WP_263544202.1">
    <property type="nucleotide sequence ID" value="NZ_JAOVZO020000020.1"/>
</dbReference>